<comment type="caution">
    <text evidence="1">The sequence shown here is derived from an EMBL/GenBank/DDBJ whole genome shotgun (WGS) entry which is preliminary data.</text>
</comment>
<dbReference type="EMBL" id="JBEUKS010000003">
    <property type="protein sequence ID" value="MFC1439030.1"/>
    <property type="molecule type" value="Genomic_DNA"/>
</dbReference>
<organism evidence="1 2">
    <name type="scientific">Streptacidiphilus jeojiensis</name>
    <dbReference type="NCBI Taxonomy" id="3229225"/>
    <lineage>
        <taxon>Bacteria</taxon>
        <taxon>Bacillati</taxon>
        <taxon>Actinomycetota</taxon>
        <taxon>Actinomycetes</taxon>
        <taxon>Kitasatosporales</taxon>
        <taxon>Streptomycetaceae</taxon>
        <taxon>Streptacidiphilus</taxon>
    </lineage>
</organism>
<dbReference type="Gene3D" id="2.160.20.80">
    <property type="entry name" value="E3 ubiquitin-protein ligase SopA"/>
    <property type="match status" value="1"/>
</dbReference>
<dbReference type="Pfam" id="PF00805">
    <property type="entry name" value="Pentapeptide"/>
    <property type="match status" value="1"/>
</dbReference>
<dbReference type="RefSeq" id="WP_380564539.1">
    <property type="nucleotide sequence ID" value="NZ_JBEUKS010000003.1"/>
</dbReference>
<evidence type="ECO:0000313" key="2">
    <source>
        <dbReference type="Proteomes" id="UP001592581"/>
    </source>
</evidence>
<evidence type="ECO:0000313" key="1">
    <source>
        <dbReference type="EMBL" id="MFC1439030.1"/>
    </source>
</evidence>
<accession>A0ABV6XLC6</accession>
<keyword evidence="2" id="KW-1185">Reference proteome</keyword>
<sequence length="47" mass="4896">MSTTTVRGLRRWCPLGGADLSGADLHGANLTRAYLSGATNPDGTKHV</sequence>
<reference evidence="1 2" key="1">
    <citation type="submission" date="2024-06" db="EMBL/GenBank/DDBJ databases">
        <authorList>
            <person name="Lee S.D."/>
        </authorList>
    </citation>
    <scope>NUCLEOTIDE SEQUENCE [LARGE SCALE GENOMIC DNA]</scope>
    <source>
        <strain evidence="1 2">N1-10</strain>
    </source>
</reference>
<protein>
    <submittedName>
        <fullName evidence="1">Pentapeptide repeat-containing protein</fullName>
    </submittedName>
</protein>
<dbReference type="InterPro" id="IPR001646">
    <property type="entry name" value="5peptide_repeat"/>
</dbReference>
<proteinExistence type="predicted"/>
<dbReference type="SUPFAM" id="SSF141571">
    <property type="entry name" value="Pentapeptide repeat-like"/>
    <property type="match status" value="1"/>
</dbReference>
<dbReference type="Proteomes" id="UP001592581">
    <property type="component" value="Unassembled WGS sequence"/>
</dbReference>
<name>A0ABV6XLC6_9ACTN</name>
<gene>
    <name evidence="1" type="ORF">ABUW04_12225</name>
</gene>